<name>A0A427SUS0_9PSEU</name>
<evidence type="ECO:0000313" key="2">
    <source>
        <dbReference type="Proteomes" id="UP000267081"/>
    </source>
</evidence>
<dbReference type="OrthoDB" id="3628976at2"/>
<gene>
    <name evidence="1" type="ORF">EIY87_47280</name>
</gene>
<protein>
    <submittedName>
        <fullName evidence="1">Mycofactocin biosynthesis chaperone MftB</fullName>
    </submittedName>
</protein>
<sequence length="85" mass="9255">MSTVDLDAPYRLNPRESFEVLVHRCERREGCLLGTPDVVRFVRALAMHATARDALDAAELGETTRARVVAALEHLAATGVIVADP</sequence>
<dbReference type="Proteomes" id="UP000267081">
    <property type="component" value="Unassembled WGS sequence"/>
</dbReference>
<dbReference type="NCBIfam" id="TIGR03967">
    <property type="entry name" value="mycofact_MftB"/>
    <property type="match status" value="1"/>
</dbReference>
<keyword evidence="2" id="KW-1185">Reference proteome</keyword>
<reference evidence="1 2" key="1">
    <citation type="submission" date="2018-12" db="EMBL/GenBank/DDBJ databases">
        <title>Amycolatopsis eburnea sp. nov. actinomycete associate with arbuscular mycorrhiza fungal spore.</title>
        <authorList>
            <person name="Lumyong S."/>
            <person name="Chaiya L."/>
        </authorList>
    </citation>
    <scope>NUCLEOTIDE SEQUENCE [LARGE SCALE GENOMIC DNA]</scope>
    <source>
        <strain evidence="1 2">GLM-1</strain>
    </source>
</reference>
<evidence type="ECO:0000313" key="1">
    <source>
        <dbReference type="EMBL" id="RSD07449.1"/>
    </source>
</evidence>
<dbReference type="InterPro" id="IPR023850">
    <property type="entry name" value="MftB"/>
</dbReference>
<dbReference type="RefSeq" id="WP_125316648.1">
    <property type="nucleotide sequence ID" value="NZ_RSEC01000066.1"/>
</dbReference>
<dbReference type="AlphaFoldDB" id="A0A427SUS0"/>
<comment type="caution">
    <text evidence="1">The sequence shown here is derived from an EMBL/GenBank/DDBJ whole genome shotgun (WGS) entry which is preliminary data.</text>
</comment>
<accession>A0A427SUS0</accession>
<proteinExistence type="predicted"/>
<dbReference type="Pfam" id="PF26520">
    <property type="entry name" value="MftB_chaperone"/>
    <property type="match status" value="1"/>
</dbReference>
<organism evidence="1 2">
    <name type="scientific">Amycolatopsis eburnea</name>
    <dbReference type="NCBI Taxonomy" id="2267691"/>
    <lineage>
        <taxon>Bacteria</taxon>
        <taxon>Bacillati</taxon>
        <taxon>Actinomycetota</taxon>
        <taxon>Actinomycetes</taxon>
        <taxon>Pseudonocardiales</taxon>
        <taxon>Pseudonocardiaceae</taxon>
        <taxon>Amycolatopsis</taxon>
    </lineage>
</organism>
<dbReference type="EMBL" id="RSEC01000066">
    <property type="protein sequence ID" value="RSD07449.1"/>
    <property type="molecule type" value="Genomic_DNA"/>
</dbReference>